<dbReference type="Proteomes" id="UP000004105">
    <property type="component" value="Unassembled WGS sequence"/>
</dbReference>
<dbReference type="GO" id="GO:0004521">
    <property type="term" value="F:RNA endonuclease activity"/>
    <property type="evidence" value="ECO:0007669"/>
    <property type="project" value="TreeGrafter"/>
</dbReference>
<dbReference type="Gene3D" id="3.30.2310.20">
    <property type="entry name" value="RelE-like"/>
    <property type="match status" value="1"/>
</dbReference>
<dbReference type="InterPro" id="IPR007712">
    <property type="entry name" value="RelE/ParE_toxin"/>
</dbReference>
<dbReference type="InterPro" id="IPR004386">
    <property type="entry name" value="Toxin_YafQ-like"/>
</dbReference>
<dbReference type="NCBIfam" id="TIGR02385">
    <property type="entry name" value="RelE_StbE"/>
    <property type="match status" value="1"/>
</dbReference>
<evidence type="ECO:0000256" key="1">
    <source>
        <dbReference type="ARBA" id="ARBA00022649"/>
    </source>
</evidence>
<dbReference type="Pfam" id="PF15738">
    <property type="entry name" value="YafQ_toxin"/>
    <property type="match status" value="1"/>
</dbReference>
<reference evidence="3 4" key="1">
    <citation type="submission" date="2011-02" db="EMBL/GenBank/DDBJ databases">
        <authorList>
            <person name="Muzny D."/>
            <person name="Qin X."/>
            <person name="Deng J."/>
            <person name="Jiang H."/>
            <person name="Liu Y."/>
            <person name="Qu J."/>
            <person name="Song X.-Z."/>
            <person name="Zhang L."/>
            <person name="Thornton R."/>
            <person name="Coyle M."/>
            <person name="Francisco L."/>
            <person name="Jackson L."/>
            <person name="Javaid M."/>
            <person name="Korchina V."/>
            <person name="Kovar C."/>
            <person name="Mata R."/>
            <person name="Mathew T."/>
            <person name="Ngo R."/>
            <person name="Nguyen L."/>
            <person name="Nguyen N."/>
            <person name="Okwuonu G."/>
            <person name="Ongeri F."/>
            <person name="Pham C."/>
            <person name="Simmons D."/>
            <person name="Wilczek-Boney K."/>
            <person name="Hale W."/>
            <person name="Jakkamsetti A."/>
            <person name="Pham P."/>
            <person name="Ruth R."/>
            <person name="San Lucas F."/>
            <person name="Warren J."/>
            <person name="Zhang J."/>
            <person name="Zhao Z."/>
            <person name="Zhou C."/>
            <person name="Zhu D."/>
            <person name="Lee S."/>
            <person name="Bess C."/>
            <person name="Blankenburg K."/>
            <person name="Forbes L."/>
            <person name="Fu Q."/>
            <person name="Gubbala S."/>
            <person name="Hirani K."/>
            <person name="Jayaseelan J.C."/>
            <person name="Lara F."/>
            <person name="Munidasa M."/>
            <person name="Palculict T."/>
            <person name="Patil S."/>
            <person name="Pu L.-L."/>
            <person name="Saada N."/>
            <person name="Tang L."/>
            <person name="Weissenberger G."/>
            <person name="Zhu Y."/>
            <person name="Hemphill L."/>
            <person name="Shang Y."/>
            <person name="Youmans B."/>
            <person name="Ayvaz T."/>
            <person name="Ross M."/>
            <person name="Santibanez J."/>
            <person name="Aqrawi P."/>
            <person name="Gross S."/>
            <person name="Joshi V."/>
            <person name="Fowler G."/>
            <person name="Nazareth L."/>
            <person name="Reid J."/>
            <person name="Worley K."/>
            <person name="Petrosino J."/>
            <person name="Highlander S."/>
            <person name="Gibbs R."/>
        </authorList>
    </citation>
    <scope>NUCLEOTIDE SEQUENCE [LARGE SCALE GENOMIC DNA]</scope>
    <source>
        <strain evidence="3 4">ATCC BAA-1200</strain>
    </source>
</reference>
<dbReference type="PANTHER" id="PTHR40588:SF1">
    <property type="entry name" value="MRNA INTERFERASE TOXIN YAFQ"/>
    <property type="match status" value="1"/>
</dbReference>
<dbReference type="GO" id="GO:0006415">
    <property type="term" value="P:translational termination"/>
    <property type="evidence" value="ECO:0007669"/>
    <property type="project" value="TreeGrafter"/>
</dbReference>
<gene>
    <name evidence="3" type="ORF">HMPREF9123_1152</name>
</gene>
<comment type="caution">
    <text evidence="3">The sequence shown here is derived from an EMBL/GenBank/DDBJ whole genome shotgun (WGS) entry which is preliminary data.</text>
</comment>
<protein>
    <submittedName>
        <fullName evidence="3">Addiction module antitoxin</fullName>
    </submittedName>
</protein>
<keyword evidence="1" id="KW-1277">Toxin-antitoxin system</keyword>
<sequence length="90" mass="10242">MSKREIAFGSGFKRDLKKQFAQLASAEWAEVLNCLVQDAPLPEKYRDHPLTGDFKDYRECHVKPDLLLVYAKRGNALHLARLASHAELFG</sequence>
<dbReference type="PANTHER" id="PTHR40588">
    <property type="entry name" value="MRNA INTERFERASE TOXIN YAFQ"/>
    <property type="match status" value="1"/>
</dbReference>
<evidence type="ECO:0000313" key="4">
    <source>
        <dbReference type="Proteomes" id="UP000004105"/>
    </source>
</evidence>
<dbReference type="RefSeq" id="WP_007342161.1">
    <property type="nucleotide sequence ID" value="NZ_GL878494.1"/>
</dbReference>
<proteinExistence type="predicted"/>
<keyword evidence="4" id="KW-1185">Reference proteome</keyword>
<feature type="active site" description="Proton donor" evidence="2">
    <location>
        <position position="85"/>
    </location>
</feature>
<dbReference type="AlphaFoldDB" id="F2BBP7"/>
<dbReference type="InterPro" id="IPR035093">
    <property type="entry name" value="RelE/ParE_toxin_dom_sf"/>
</dbReference>
<dbReference type="GO" id="GO:0006402">
    <property type="term" value="P:mRNA catabolic process"/>
    <property type="evidence" value="ECO:0007669"/>
    <property type="project" value="TreeGrafter"/>
</dbReference>
<dbReference type="OrthoDB" id="7030467at2"/>
<evidence type="ECO:0000256" key="2">
    <source>
        <dbReference type="PIRSR" id="PIRSR006156-1"/>
    </source>
</evidence>
<evidence type="ECO:0000313" key="3">
    <source>
        <dbReference type="EMBL" id="EGF11193.1"/>
    </source>
</evidence>
<dbReference type="EMBL" id="AFAY01000022">
    <property type="protein sequence ID" value="EGF11193.1"/>
    <property type="molecule type" value="Genomic_DNA"/>
</dbReference>
<dbReference type="SUPFAM" id="SSF143011">
    <property type="entry name" value="RelE-like"/>
    <property type="match status" value="1"/>
</dbReference>
<accession>F2BBP7</accession>
<organism evidence="3 4">
    <name type="scientific">Neisseria bacilliformis ATCC BAA-1200</name>
    <dbReference type="NCBI Taxonomy" id="888742"/>
    <lineage>
        <taxon>Bacteria</taxon>
        <taxon>Pseudomonadati</taxon>
        <taxon>Pseudomonadota</taxon>
        <taxon>Betaproteobacteria</taxon>
        <taxon>Neisseriales</taxon>
        <taxon>Neisseriaceae</taxon>
        <taxon>Neisseria</taxon>
    </lineage>
</organism>
<dbReference type="HOGENOM" id="CLU_161929_4_0_4"/>
<name>F2BBP7_9NEIS</name>
<dbReference type="PIRSF" id="PIRSF006156">
    <property type="entry name" value="YafQ"/>
    <property type="match status" value="1"/>
</dbReference>